<dbReference type="AlphaFoldDB" id="A0A1T4NW31"/>
<evidence type="ECO:0000313" key="2">
    <source>
        <dbReference type="Proteomes" id="UP000190121"/>
    </source>
</evidence>
<protein>
    <submittedName>
        <fullName evidence="1">Uncharacterized protein</fullName>
    </submittedName>
</protein>
<dbReference type="Proteomes" id="UP000190121">
    <property type="component" value="Unassembled WGS sequence"/>
</dbReference>
<name>A0A1T4NW31_9PORP</name>
<keyword evidence="2" id="KW-1185">Reference proteome</keyword>
<accession>A0A1T4NW31</accession>
<evidence type="ECO:0000313" key="1">
    <source>
        <dbReference type="EMBL" id="SJZ83257.1"/>
    </source>
</evidence>
<organism evidence="1 2">
    <name type="scientific">Porphyromonas circumdentaria</name>
    <dbReference type="NCBI Taxonomy" id="29524"/>
    <lineage>
        <taxon>Bacteria</taxon>
        <taxon>Pseudomonadati</taxon>
        <taxon>Bacteroidota</taxon>
        <taxon>Bacteroidia</taxon>
        <taxon>Bacteroidales</taxon>
        <taxon>Porphyromonadaceae</taxon>
        <taxon>Porphyromonas</taxon>
    </lineage>
</organism>
<reference evidence="2" key="1">
    <citation type="submission" date="2017-02" db="EMBL/GenBank/DDBJ databases">
        <authorList>
            <person name="Varghese N."/>
            <person name="Submissions S."/>
        </authorList>
    </citation>
    <scope>NUCLEOTIDE SEQUENCE [LARGE SCALE GENOMIC DNA]</scope>
    <source>
        <strain evidence="2">ATCC 51356</strain>
    </source>
</reference>
<sequence length="43" mass="4703">MPFCGYFRLSVAPNVTGSVGHSVEGVYTIVLLLFGEKFSLPRL</sequence>
<dbReference type="EMBL" id="FUXE01000012">
    <property type="protein sequence ID" value="SJZ83257.1"/>
    <property type="molecule type" value="Genomic_DNA"/>
</dbReference>
<gene>
    <name evidence="1" type="ORF">SAMN02745171_01251</name>
</gene>
<proteinExistence type="predicted"/>